<name>A0ABW2BZ52_9PSEU</name>
<proteinExistence type="predicted"/>
<comment type="caution">
    <text evidence="2">The sequence shown here is derived from an EMBL/GenBank/DDBJ whole genome shotgun (WGS) entry which is preliminary data.</text>
</comment>
<evidence type="ECO:0000313" key="2">
    <source>
        <dbReference type="EMBL" id="MFC6867864.1"/>
    </source>
</evidence>
<dbReference type="EMBL" id="JBHSXX010000001">
    <property type="protein sequence ID" value="MFC6867864.1"/>
    <property type="molecule type" value="Genomic_DNA"/>
</dbReference>
<organism evidence="2 3">
    <name type="scientific">Haloechinothrix salitolerans</name>
    <dbReference type="NCBI Taxonomy" id="926830"/>
    <lineage>
        <taxon>Bacteria</taxon>
        <taxon>Bacillati</taxon>
        <taxon>Actinomycetota</taxon>
        <taxon>Actinomycetes</taxon>
        <taxon>Pseudonocardiales</taxon>
        <taxon>Pseudonocardiaceae</taxon>
        <taxon>Haloechinothrix</taxon>
    </lineage>
</organism>
<evidence type="ECO:0000256" key="1">
    <source>
        <dbReference type="SAM" id="SignalP"/>
    </source>
</evidence>
<feature type="chain" id="PRO_5045653941" description="LVIVD repeat-containing protein" evidence="1">
    <location>
        <begin position="31"/>
        <end position="614"/>
    </location>
</feature>
<accession>A0ABW2BZ52</accession>
<gene>
    <name evidence="2" type="ORF">ACFQGD_11965</name>
</gene>
<sequence length="614" mass="66495">MAKPHTKRPFAVTLVAVLASTYLLASTAHADTEARFVKHTEAYGDVVVSTSTAKGNGELSDKAFTVTNHVVSEYAEQDTDGKPQKYLLVWAGDENIADTAVDDVEKFPESLRDPVNKVRNASVGPDFLAVIDVTKGSPSYGRLVNTATVGPLVENEPHHMQYTWHRGDAVYAGGLFSSVTYSFDVSALPEIKLNGVSVPTDTMGGSVPDAYWVLSDGTAYATYMGGPVVPGPYRYSDGSVRTGNGFAGGPGMVVRFDRNAKVLSESPAATPAGEDPKRCQSMVPVGKPSCANPHGIQLREDLDTMVTADYVEPRSLILDPVPPPSPYLFRRTVRIWDISDRDHPKVRSVSYLPNDPDEDVADPRYEDSSAVMEVAVTHQPDHKGAFVQTMKGGGIFYTPDITAPKPQWRKVWDDGAAFKAFNPDSGDNGADANGGWIWVSENDRFLYHTIMGRHKGTLSPDDPGAPGGVIALDISKLVNGEDPECDLHAKPKANDCPTLAGAAGINADEPGKGPHFGNADNFKLGPDGKYHETDQPTMLSMTDYFVARSGHGGDHKLWVSTVSEDGQISVDEEFNDLFVPERGWDFNRDAWPHGPFGNAKPHHSLFVVADKDVR</sequence>
<dbReference type="Proteomes" id="UP001596337">
    <property type="component" value="Unassembled WGS sequence"/>
</dbReference>
<keyword evidence="3" id="KW-1185">Reference proteome</keyword>
<protein>
    <recommendedName>
        <fullName evidence="4">LVIVD repeat-containing protein</fullName>
    </recommendedName>
</protein>
<evidence type="ECO:0000313" key="3">
    <source>
        <dbReference type="Proteomes" id="UP001596337"/>
    </source>
</evidence>
<keyword evidence="1" id="KW-0732">Signal</keyword>
<evidence type="ECO:0008006" key="4">
    <source>
        <dbReference type="Google" id="ProtNLM"/>
    </source>
</evidence>
<feature type="signal peptide" evidence="1">
    <location>
        <begin position="1"/>
        <end position="30"/>
    </location>
</feature>
<dbReference type="RefSeq" id="WP_345396340.1">
    <property type="nucleotide sequence ID" value="NZ_BAABLA010000025.1"/>
</dbReference>
<reference evidence="3" key="1">
    <citation type="journal article" date="2019" name="Int. J. Syst. Evol. Microbiol.">
        <title>The Global Catalogue of Microorganisms (GCM) 10K type strain sequencing project: providing services to taxonomists for standard genome sequencing and annotation.</title>
        <authorList>
            <consortium name="The Broad Institute Genomics Platform"/>
            <consortium name="The Broad Institute Genome Sequencing Center for Infectious Disease"/>
            <person name="Wu L."/>
            <person name="Ma J."/>
        </authorList>
    </citation>
    <scope>NUCLEOTIDE SEQUENCE [LARGE SCALE GENOMIC DNA]</scope>
    <source>
        <strain evidence="3">KCTC 32255</strain>
    </source>
</reference>